<gene>
    <name evidence="3" type="ORF">M9B40_02945</name>
</gene>
<evidence type="ECO:0000259" key="2">
    <source>
        <dbReference type="Pfam" id="PF19762"/>
    </source>
</evidence>
<dbReference type="AlphaFoldDB" id="A0A9Q8X0S7"/>
<feature type="transmembrane region" description="Helical" evidence="1">
    <location>
        <begin position="114"/>
        <end position="133"/>
    </location>
</feature>
<keyword evidence="4" id="KW-1185">Reference proteome</keyword>
<dbReference type="InterPro" id="IPR046216">
    <property type="entry name" value="DUF6249"/>
</dbReference>
<evidence type="ECO:0000313" key="4">
    <source>
        <dbReference type="Proteomes" id="UP001056381"/>
    </source>
</evidence>
<feature type="transmembrane region" description="Helical" evidence="1">
    <location>
        <begin position="49"/>
        <end position="72"/>
    </location>
</feature>
<keyword evidence="1" id="KW-0812">Transmembrane</keyword>
<proteinExistence type="predicted"/>
<dbReference type="EMBL" id="CP097966">
    <property type="protein sequence ID" value="URQ62704.1"/>
    <property type="molecule type" value="Genomic_DNA"/>
</dbReference>
<keyword evidence="1" id="KW-1133">Transmembrane helix</keyword>
<evidence type="ECO:0000313" key="3">
    <source>
        <dbReference type="EMBL" id="URQ62704.1"/>
    </source>
</evidence>
<feature type="transmembrane region" description="Helical" evidence="1">
    <location>
        <begin position="139"/>
        <end position="161"/>
    </location>
</feature>
<sequence>MELIQLITEYIDSFLRFFISVNDSLDSESTSSLISVPASSGGNWFLDNLTGLLFVVILFGLPIWIVLIVHYFETKKAKLLHETLQISLKSGKEIDENILKNLPGYRKKDDSPGLGFVSMGVGIGLFFLGWFIFSQILNALSGVGILLFFIGLGTFASITYYKKFNQVDNA</sequence>
<dbReference type="Pfam" id="PF19762">
    <property type="entry name" value="DUF6249"/>
    <property type="match status" value="1"/>
</dbReference>
<reference evidence="3" key="1">
    <citation type="submission" date="2022-05" db="EMBL/GenBank/DDBJ databases">
        <title>Single-amplified genomics reveal most streamlined microbe among free-living bacteria.</title>
        <authorList>
            <person name="Roda-Garcia J."/>
            <person name="Haro-Moreno J.M."/>
            <person name="Rodriguez-Valera F."/>
            <person name="Almagro-Moreno S."/>
            <person name="Lopez-Perez M."/>
        </authorList>
    </citation>
    <scope>NUCLEOTIDE SEQUENCE</scope>
    <source>
        <strain evidence="3">TMED112-D2-2</strain>
    </source>
</reference>
<protein>
    <submittedName>
        <fullName evidence="3">DUF6249 domain-containing protein</fullName>
    </submittedName>
</protein>
<feature type="domain" description="DUF6249" evidence="2">
    <location>
        <begin position="53"/>
        <end position="159"/>
    </location>
</feature>
<evidence type="ECO:0000256" key="1">
    <source>
        <dbReference type="SAM" id="Phobius"/>
    </source>
</evidence>
<keyword evidence="1" id="KW-0472">Membrane</keyword>
<organism evidence="3 4">
    <name type="scientific">SAR86 cluster bacterium</name>
    <dbReference type="NCBI Taxonomy" id="2030880"/>
    <lineage>
        <taxon>Bacteria</taxon>
        <taxon>Pseudomonadati</taxon>
        <taxon>Pseudomonadota</taxon>
        <taxon>Gammaproteobacteria</taxon>
        <taxon>SAR86 cluster</taxon>
    </lineage>
</organism>
<accession>A0A9Q8X0S7</accession>
<dbReference type="Proteomes" id="UP001056381">
    <property type="component" value="Chromosome"/>
</dbReference>
<name>A0A9Q8X0S7_9GAMM</name>